<dbReference type="EMBL" id="CAJVNV010000630">
    <property type="protein sequence ID" value="CAG8308198.1"/>
    <property type="molecule type" value="Genomic_DNA"/>
</dbReference>
<comment type="caution">
    <text evidence="1">The sequence shown here is derived from an EMBL/GenBank/DDBJ whole genome shotgun (WGS) entry which is preliminary data.</text>
</comment>
<evidence type="ECO:0000313" key="1">
    <source>
        <dbReference type="EMBL" id="CAG8308198.1"/>
    </source>
</evidence>
<reference evidence="1" key="1">
    <citation type="submission" date="2021-07" db="EMBL/GenBank/DDBJ databases">
        <authorList>
            <person name="Branca A.L. A."/>
        </authorList>
    </citation>
    <scope>NUCLEOTIDE SEQUENCE</scope>
</reference>
<dbReference type="Proteomes" id="UP001153461">
    <property type="component" value="Unassembled WGS sequence"/>
</dbReference>
<accession>A0A9W4IMZ7</accession>
<name>A0A9W4IMZ7_PENNA</name>
<organism evidence="1 2">
    <name type="scientific">Penicillium nalgiovense</name>
    <dbReference type="NCBI Taxonomy" id="60175"/>
    <lineage>
        <taxon>Eukaryota</taxon>
        <taxon>Fungi</taxon>
        <taxon>Dikarya</taxon>
        <taxon>Ascomycota</taxon>
        <taxon>Pezizomycotina</taxon>
        <taxon>Eurotiomycetes</taxon>
        <taxon>Eurotiomycetidae</taxon>
        <taxon>Eurotiales</taxon>
        <taxon>Aspergillaceae</taxon>
        <taxon>Penicillium</taxon>
    </lineage>
</organism>
<evidence type="ECO:0000313" key="2">
    <source>
        <dbReference type="Proteomes" id="UP001153461"/>
    </source>
</evidence>
<dbReference type="AlphaFoldDB" id="A0A9W4IMZ7"/>
<proteinExistence type="predicted"/>
<gene>
    <name evidence="1" type="ORF">PNAL_LOCUS10021</name>
</gene>
<protein>
    <submittedName>
        <fullName evidence="1">Uncharacterized protein</fullName>
    </submittedName>
</protein>
<sequence length="94" mass="10274">MHEEAGRGGCAATNMGKAPRRIGIIVVGDWRVWSWDLAAEMISWVKVWIVSCMILGVEEGEQKVVIRLVRVGVWGSSMMGAGIAIFSSSFCMSK</sequence>